<sequence length="147" mass="16315">ALPPCWAPIHISPLSHIQFFINCLIYSLKSLPLPFPLHLGRPSPSPHEQIREEGASMAASPFLMAPLTSLNLPHHECKKKRCCNRKEEDHPLRSLIRAPMCTVDNTHGCSSVESQAAAISYFIVSSPSSLFRGCHQPHVVCAEDQRV</sequence>
<keyword evidence="2" id="KW-1185">Reference proteome</keyword>
<accession>A0AAQ3PMA4</accession>
<gene>
    <name evidence="1" type="ORF">U9M48_003818</name>
</gene>
<dbReference type="EMBL" id="CP144745">
    <property type="protein sequence ID" value="WVZ52796.1"/>
    <property type="molecule type" value="Genomic_DNA"/>
</dbReference>
<feature type="non-terminal residue" evidence="1">
    <location>
        <position position="1"/>
    </location>
</feature>
<proteinExistence type="predicted"/>
<name>A0AAQ3PMA4_PASNO</name>
<evidence type="ECO:0000313" key="1">
    <source>
        <dbReference type="EMBL" id="WVZ52796.1"/>
    </source>
</evidence>
<dbReference type="AlphaFoldDB" id="A0AAQ3PMA4"/>
<evidence type="ECO:0000313" key="2">
    <source>
        <dbReference type="Proteomes" id="UP001341281"/>
    </source>
</evidence>
<organism evidence="1 2">
    <name type="scientific">Paspalum notatum var. saurae</name>
    <dbReference type="NCBI Taxonomy" id="547442"/>
    <lineage>
        <taxon>Eukaryota</taxon>
        <taxon>Viridiplantae</taxon>
        <taxon>Streptophyta</taxon>
        <taxon>Embryophyta</taxon>
        <taxon>Tracheophyta</taxon>
        <taxon>Spermatophyta</taxon>
        <taxon>Magnoliopsida</taxon>
        <taxon>Liliopsida</taxon>
        <taxon>Poales</taxon>
        <taxon>Poaceae</taxon>
        <taxon>PACMAD clade</taxon>
        <taxon>Panicoideae</taxon>
        <taxon>Andropogonodae</taxon>
        <taxon>Paspaleae</taxon>
        <taxon>Paspalinae</taxon>
        <taxon>Paspalum</taxon>
    </lineage>
</organism>
<reference evidence="1 2" key="1">
    <citation type="submission" date="2024-02" db="EMBL/GenBank/DDBJ databases">
        <title>High-quality chromosome-scale genome assembly of Pensacola bahiagrass (Paspalum notatum Flugge var. saurae).</title>
        <authorList>
            <person name="Vega J.M."/>
            <person name="Podio M."/>
            <person name="Orjuela J."/>
            <person name="Siena L.A."/>
            <person name="Pessino S.C."/>
            <person name="Combes M.C."/>
            <person name="Mariac C."/>
            <person name="Albertini E."/>
            <person name="Pupilli F."/>
            <person name="Ortiz J.P.A."/>
            <person name="Leblanc O."/>
        </authorList>
    </citation>
    <scope>NUCLEOTIDE SEQUENCE [LARGE SCALE GENOMIC DNA]</scope>
    <source>
        <strain evidence="1">R1</strain>
        <tissue evidence="1">Leaf</tissue>
    </source>
</reference>
<dbReference type="Proteomes" id="UP001341281">
    <property type="component" value="Chromosome 01"/>
</dbReference>
<protein>
    <submittedName>
        <fullName evidence="1">Uncharacterized protein</fullName>
    </submittedName>
</protein>